<name>A0A6J8DAN8_MYTCO</name>
<dbReference type="Gene3D" id="3.10.10.10">
    <property type="entry name" value="HIV Type 1 Reverse Transcriptase, subunit A, domain 1"/>
    <property type="match status" value="1"/>
</dbReference>
<dbReference type="InterPro" id="IPR000477">
    <property type="entry name" value="RT_dom"/>
</dbReference>
<dbReference type="SUPFAM" id="SSF56672">
    <property type="entry name" value="DNA/RNA polymerases"/>
    <property type="match status" value="1"/>
</dbReference>
<dbReference type="Pfam" id="PF00078">
    <property type="entry name" value="RVT_1"/>
    <property type="match status" value="1"/>
</dbReference>
<proteinExistence type="predicted"/>
<keyword evidence="4" id="KW-1185">Reference proteome</keyword>
<evidence type="ECO:0000313" key="3">
    <source>
        <dbReference type="EMBL" id="CAC5404150.1"/>
    </source>
</evidence>
<reference evidence="3 4" key="1">
    <citation type="submission" date="2020-06" db="EMBL/GenBank/DDBJ databases">
        <authorList>
            <person name="Li R."/>
            <person name="Bekaert M."/>
        </authorList>
    </citation>
    <scope>NUCLEOTIDE SEQUENCE [LARGE SCALE GENOMIC DNA]</scope>
    <source>
        <strain evidence="4">wild</strain>
    </source>
</reference>
<feature type="region of interest" description="Disordered" evidence="1">
    <location>
        <begin position="1"/>
        <end position="22"/>
    </location>
</feature>
<dbReference type="InterPro" id="IPR043128">
    <property type="entry name" value="Rev_trsase/Diguanyl_cyclase"/>
</dbReference>
<evidence type="ECO:0000259" key="2">
    <source>
        <dbReference type="Pfam" id="PF00078"/>
    </source>
</evidence>
<evidence type="ECO:0000313" key="4">
    <source>
        <dbReference type="Proteomes" id="UP000507470"/>
    </source>
</evidence>
<dbReference type="Proteomes" id="UP000507470">
    <property type="component" value="Unassembled WGS sequence"/>
</dbReference>
<dbReference type="CDD" id="cd01647">
    <property type="entry name" value="RT_LTR"/>
    <property type="match status" value="1"/>
</dbReference>
<feature type="domain" description="Reverse transcriptase" evidence="2">
    <location>
        <begin position="342"/>
        <end position="446"/>
    </location>
</feature>
<sequence length="459" mass="52388">MTTDTHVEASNFYQEPPENQFQDSINGLTRRISQLEGTKQNNSNSWQNNNRRPQLGNTNNRQAKFFICESTSHLCRYCPFFLRYKQENARHDNAGGQQDSKDQDNRNSQSINQGNFRSPLAQPSTYKLFDVNGNPLCSHGTLKQKLTSGKTDFNTEILVCDIKQDAILGQDFLLDHIDKIDYKRQILSTKDTDIQCWIGGEANVICRVIVKETVTLPGKSKLLIPVLIENAEHLEPLRYVDKTQKKETELNITRGILDPRQEDITVQLINFREEPVTIYAKEHLEVCESFYEMPAVGVCNHIETEGTRSDKLPSHIEDLFNIVHLQEKAKATTKGTSSIIFIQLYPDDREKTAFSTSQGLFQLTVTPFGLATSPAVFERLMEDVLRGLQWGECLLYMDDIIVPGATFEEELLRLEHVFQRMSEANLKFKPSKCILFQKSVKFLGHIVSVHGVQSDPEKI</sequence>
<organism evidence="3 4">
    <name type="scientific">Mytilus coruscus</name>
    <name type="common">Sea mussel</name>
    <dbReference type="NCBI Taxonomy" id="42192"/>
    <lineage>
        <taxon>Eukaryota</taxon>
        <taxon>Metazoa</taxon>
        <taxon>Spiralia</taxon>
        <taxon>Lophotrochozoa</taxon>
        <taxon>Mollusca</taxon>
        <taxon>Bivalvia</taxon>
        <taxon>Autobranchia</taxon>
        <taxon>Pteriomorphia</taxon>
        <taxon>Mytilida</taxon>
        <taxon>Mytiloidea</taxon>
        <taxon>Mytilidae</taxon>
        <taxon>Mytilinae</taxon>
        <taxon>Mytilus</taxon>
    </lineage>
</organism>
<dbReference type="InterPro" id="IPR051320">
    <property type="entry name" value="Viral_Replic_Matur_Polypro"/>
</dbReference>
<gene>
    <name evidence="3" type="ORF">MCOR_37971</name>
</gene>
<feature type="compositionally biased region" description="Basic and acidic residues" evidence="1">
    <location>
        <begin position="91"/>
        <end position="105"/>
    </location>
</feature>
<evidence type="ECO:0000256" key="1">
    <source>
        <dbReference type="SAM" id="MobiDB-lite"/>
    </source>
</evidence>
<feature type="compositionally biased region" description="Low complexity" evidence="1">
    <location>
        <begin position="40"/>
        <end position="50"/>
    </location>
</feature>
<dbReference type="PANTHER" id="PTHR33064">
    <property type="entry name" value="POL PROTEIN"/>
    <property type="match status" value="1"/>
</dbReference>
<dbReference type="EMBL" id="CACVKT020006919">
    <property type="protein sequence ID" value="CAC5404150.1"/>
    <property type="molecule type" value="Genomic_DNA"/>
</dbReference>
<dbReference type="OrthoDB" id="6783748at2759"/>
<dbReference type="FunFam" id="3.30.70.270:FF:000003">
    <property type="entry name" value="Transposon Ty3-G Gag-Pol polyprotein"/>
    <property type="match status" value="1"/>
</dbReference>
<dbReference type="InterPro" id="IPR043502">
    <property type="entry name" value="DNA/RNA_pol_sf"/>
</dbReference>
<feature type="region of interest" description="Disordered" evidence="1">
    <location>
        <begin position="37"/>
        <end position="58"/>
    </location>
</feature>
<accession>A0A6J8DAN8</accession>
<feature type="region of interest" description="Disordered" evidence="1">
    <location>
        <begin position="91"/>
        <end position="121"/>
    </location>
</feature>
<feature type="compositionally biased region" description="Polar residues" evidence="1">
    <location>
        <begin position="11"/>
        <end position="22"/>
    </location>
</feature>
<protein>
    <recommendedName>
        <fullName evidence="2">Reverse transcriptase domain-containing protein</fullName>
    </recommendedName>
</protein>
<dbReference type="Gene3D" id="3.30.70.270">
    <property type="match status" value="1"/>
</dbReference>
<feature type="compositionally biased region" description="Polar residues" evidence="1">
    <location>
        <begin position="106"/>
        <end position="121"/>
    </location>
</feature>
<dbReference type="PANTHER" id="PTHR33064:SF37">
    <property type="entry name" value="RIBONUCLEASE H"/>
    <property type="match status" value="1"/>
</dbReference>
<dbReference type="AlphaFoldDB" id="A0A6J8DAN8"/>